<protein>
    <submittedName>
        <fullName evidence="1">Uncharacterized protein</fullName>
    </submittedName>
</protein>
<organism evidence="1">
    <name type="scientific">Rhizophora mucronata</name>
    <name type="common">Asiatic mangrove</name>
    <dbReference type="NCBI Taxonomy" id="61149"/>
    <lineage>
        <taxon>Eukaryota</taxon>
        <taxon>Viridiplantae</taxon>
        <taxon>Streptophyta</taxon>
        <taxon>Embryophyta</taxon>
        <taxon>Tracheophyta</taxon>
        <taxon>Spermatophyta</taxon>
        <taxon>Magnoliopsida</taxon>
        <taxon>eudicotyledons</taxon>
        <taxon>Gunneridae</taxon>
        <taxon>Pentapetalae</taxon>
        <taxon>rosids</taxon>
        <taxon>fabids</taxon>
        <taxon>Malpighiales</taxon>
        <taxon>Rhizophoraceae</taxon>
        <taxon>Rhizophora</taxon>
    </lineage>
</organism>
<dbReference type="EMBL" id="GGEC01012133">
    <property type="protein sequence ID" value="MBW92616.1"/>
    <property type="molecule type" value="Transcribed_RNA"/>
</dbReference>
<evidence type="ECO:0000313" key="1">
    <source>
        <dbReference type="EMBL" id="MBW92616.1"/>
    </source>
</evidence>
<accession>A0A2P2JGL0</accession>
<proteinExistence type="predicted"/>
<sequence>MSVEFTIFTFFQSVHNQPQNTLTALSSLQIHNTNRFRKKMNSSIPNALACYLYYTNVINFRALMLQK</sequence>
<dbReference type="AlphaFoldDB" id="A0A2P2JGL0"/>
<name>A0A2P2JGL0_RHIMU</name>
<reference evidence="1" key="1">
    <citation type="submission" date="2018-02" db="EMBL/GenBank/DDBJ databases">
        <title>Rhizophora mucronata_Transcriptome.</title>
        <authorList>
            <person name="Meera S.P."/>
            <person name="Sreeshan A."/>
            <person name="Augustine A."/>
        </authorList>
    </citation>
    <scope>NUCLEOTIDE SEQUENCE</scope>
    <source>
        <tissue evidence="1">Leaf</tissue>
    </source>
</reference>